<protein>
    <recommendedName>
        <fullName evidence="4">DUF2130 domain-containing protein</fullName>
    </recommendedName>
</protein>
<name>Q1UZL6_PELU1</name>
<sequence length="372" mass="43356">MSTKQEIKCPHCNKSFPIQEGFKHQAEELRKKLETEEKQKSALRQKEIEEAYKAKVLKQDKEHQAQLVKMKEEASIKQKKEAEKLAAEQVKKFKETVDQQSKKIKDEAEAKAKRDQKDKDILKEEMIKIKKAHQIDLDRMRTKAEAAVHAASQSPVERKGEIQEELIEEYLKKQFPMDQYEPVKKGKRGADVIQFVHHKQEEVGKILHESKDVLNFDEKWVGKLIDDMHREDAMLGIIFTRVMPKKSKGVMELREGGRITICSDESVFQYIVDMSRKLIIQQSSLNNNVKEDISSKLQQLHDYVNSNEFKLQYRKIRNNLQATSDQLEKDERSFEMQIKNRKKNLDESKKNIHGVVTSLISNAGLSDDLLLE</sequence>
<keyword evidence="1" id="KW-0175">Coiled coil</keyword>
<feature type="coiled-coil region" evidence="1">
    <location>
        <begin position="19"/>
        <end position="46"/>
    </location>
</feature>
<evidence type="ECO:0000256" key="1">
    <source>
        <dbReference type="SAM" id="Coils"/>
    </source>
</evidence>
<dbReference type="Proteomes" id="UP000005306">
    <property type="component" value="Unassembled WGS sequence"/>
</dbReference>
<dbReference type="AlphaFoldDB" id="Q1UZL6"/>
<dbReference type="RefSeq" id="WP_006996762.1">
    <property type="nucleotide sequence ID" value="NZ_CH724130.1"/>
</dbReference>
<organism evidence="2 3">
    <name type="scientific">Pelagibacter ubique (strain HTCC1002)</name>
    <dbReference type="NCBI Taxonomy" id="314261"/>
    <lineage>
        <taxon>Bacteria</taxon>
        <taxon>Pseudomonadati</taxon>
        <taxon>Pseudomonadota</taxon>
        <taxon>Alphaproteobacteria</taxon>
        <taxon>Candidatus Pelagibacterales</taxon>
        <taxon>Candidatus Pelagibacteraceae</taxon>
        <taxon>Candidatus Pelagibacter</taxon>
    </lineage>
</organism>
<evidence type="ECO:0000313" key="2">
    <source>
        <dbReference type="EMBL" id="EAS84175.1"/>
    </source>
</evidence>
<reference evidence="2 3" key="1">
    <citation type="submission" date="2006-04" db="EMBL/GenBank/DDBJ databases">
        <authorList>
            <person name="Giovannoni S.J."/>
            <person name="Cho J.-C."/>
            <person name="Ferriera S."/>
            <person name="Johnson J."/>
            <person name="Kravitz S."/>
            <person name="Halpern A."/>
            <person name="Remington K."/>
            <person name="Beeson K."/>
            <person name="Tran B."/>
            <person name="Rogers Y.-H."/>
            <person name="Friedman R."/>
            <person name="Venter J.C."/>
        </authorList>
    </citation>
    <scope>NUCLEOTIDE SEQUENCE [LARGE SCALE GENOMIC DNA]</scope>
    <source>
        <strain evidence="2 3">HTCC1002</strain>
    </source>
</reference>
<accession>Q1UZL6</accession>
<dbReference type="EMBL" id="AAPV01000002">
    <property type="protein sequence ID" value="EAS84175.1"/>
    <property type="molecule type" value="Genomic_DNA"/>
</dbReference>
<dbReference type="Pfam" id="PF09903">
    <property type="entry name" value="DUF2130"/>
    <property type="match status" value="1"/>
</dbReference>
<dbReference type="HOGENOM" id="CLU_053673_0_0_5"/>
<evidence type="ECO:0008006" key="4">
    <source>
        <dbReference type="Google" id="ProtNLM"/>
    </source>
</evidence>
<comment type="caution">
    <text evidence="2">The sequence shown here is derived from an EMBL/GenBank/DDBJ whole genome shotgun (WGS) entry which is preliminary data.</text>
</comment>
<proteinExistence type="predicted"/>
<gene>
    <name evidence="2" type="ORF">PU1002_00595</name>
</gene>
<evidence type="ECO:0000313" key="3">
    <source>
        <dbReference type="Proteomes" id="UP000005306"/>
    </source>
</evidence>
<dbReference type="InterPro" id="IPR019219">
    <property type="entry name" value="DUF2130"/>
</dbReference>